<comment type="caution">
    <text evidence="1">The sequence shown here is derived from an EMBL/GenBank/DDBJ whole genome shotgun (WGS) entry which is preliminary data.</text>
</comment>
<evidence type="ECO:0008006" key="3">
    <source>
        <dbReference type="Google" id="ProtNLM"/>
    </source>
</evidence>
<evidence type="ECO:0000313" key="1">
    <source>
        <dbReference type="EMBL" id="EDV05922.1"/>
    </source>
</evidence>
<protein>
    <recommendedName>
        <fullName evidence="3">RHS repeat protein</fullName>
    </recommendedName>
</protein>
<proteinExistence type="predicted"/>
<organism evidence="1 2">
    <name type="scientific">Bacteroides intestinalis DSM 17393</name>
    <dbReference type="NCBI Taxonomy" id="471870"/>
    <lineage>
        <taxon>Bacteria</taxon>
        <taxon>Pseudomonadati</taxon>
        <taxon>Bacteroidota</taxon>
        <taxon>Bacteroidia</taxon>
        <taxon>Bacteroidales</taxon>
        <taxon>Bacteroidaceae</taxon>
        <taxon>Bacteroides</taxon>
    </lineage>
</organism>
<sequence>MHTSGSKNLTEVHTYSYDYADRLLKVQHKLDGDTIVTLAEYTYDDLGRVKQKKLGGTAHSSTYSYNIRSWLTGITGSKFTQTLTYNNGTAGYNGNITAMDWTADGDSHSYTFTYDGLSRLLNATHGAGRFTERVTSYDKNGNIKGLQRYGQTGASTYGLIDNLSYTLNGNQLNRVDDAVNASAYNGGFEFKDGVKQANEYTYDNNGNLTKDLNKGIIEIQYNCLNLPSKVVFSDGKEDITRI</sequence>
<dbReference type="AlphaFoldDB" id="B3C943"/>
<reference evidence="1 2" key="2">
    <citation type="submission" date="2008-04" db="EMBL/GenBank/DDBJ databases">
        <authorList>
            <person name="Fulton L."/>
            <person name="Clifton S."/>
            <person name="Fulton B."/>
            <person name="Xu J."/>
            <person name="Minx P."/>
            <person name="Pepin K.H."/>
            <person name="Johnson M."/>
            <person name="Thiruvilangam P."/>
            <person name="Bhonagiri V."/>
            <person name="Nash W.E."/>
            <person name="Mardis E.R."/>
            <person name="Wilson R.K."/>
        </authorList>
    </citation>
    <scope>NUCLEOTIDE SEQUENCE [LARGE SCALE GENOMIC DNA]</scope>
    <source>
        <strain evidence="1 2">DSM 17393</strain>
    </source>
</reference>
<evidence type="ECO:0000313" key="2">
    <source>
        <dbReference type="Proteomes" id="UP000004596"/>
    </source>
</evidence>
<gene>
    <name evidence="1" type="ORF">BACINT_01006</name>
</gene>
<reference evidence="1 2" key="1">
    <citation type="submission" date="2008-04" db="EMBL/GenBank/DDBJ databases">
        <title>Draft genome sequence of Bacteroides intestinalis (DSM 17393).</title>
        <authorList>
            <person name="Sudarsanam P."/>
            <person name="Ley R."/>
            <person name="Guruge J."/>
            <person name="Turnbaugh P.J."/>
            <person name="Mahowald M."/>
            <person name="Liep D."/>
            <person name="Gordon J."/>
        </authorList>
    </citation>
    <scope>NUCLEOTIDE SEQUENCE [LARGE SCALE GENOMIC DNA]</scope>
    <source>
        <strain evidence="1 2">DSM 17393</strain>
    </source>
</reference>
<dbReference type="STRING" id="471870.BACINT_01006"/>
<name>B3C943_9BACE</name>
<dbReference type="EMBL" id="ABJL02000007">
    <property type="protein sequence ID" value="EDV05922.1"/>
    <property type="molecule type" value="Genomic_DNA"/>
</dbReference>
<dbReference type="Gene3D" id="2.180.10.10">
    <property type="entry name" value="RHS repeat-associated core"/>
    <property type="match status" value="1"/>
</dbReference>
<dbReference type="Proteomes" id="UP000004596">
    <property type="component" value="Unassembled WGS sequence"/>
</dbReference>
<accession>B3C943</accession>
<dbReference type="eggNOG" id="COG3209">
    <property type="taxonomic scope" value="Bacteria"/>
</dbReference>